<dbReference type="InterPro" id="IPR029787">
    <property type="entry name" value="Nucleotide_cyclase"/>
</dbReference>
<protein>
    <recommendedName>
        <fullName evidence="1">diguanylate cyclase</fullName>
        <ecNumber evidence="1">2.7.7.65</ecNumber>
    </recommendedName>
</protein>
<dbReference type="NCBIfam" id="TIGR00254">
    <property type="entry name" value="GGDEF"/>
    <property type="match status" value="1"/>
</dbReference>
<dbReference type="CDD" id="cd01949">
    <property type="entry name" value="GGDEF"/>
    <property type="match status" value="1"/>
</dbReference>
<dbReference type="OrthoDB" id="9803824at2"/>
<evidence type="ECO:0000256" key="1">
    <source>
        <dbReference type="ARBA" id="ARBA00012528"/>
    </source>
</evidence>
<dbReference type="Pfam" id="PF00990">
    <property type="entry name" value="GGDEF"/>
    <property type="match status" value="1"/>
</dbReference>
<comment type="catalytic activity">
    <reaction evidence="2">
        <text>2 GTP = 3',3'-c-di-GMP + 2 diphosphate</text>
        <dbReference type="Rhea" id="RHEA:24898"/>
        <dbReference type="ChEBI" id="CHEBI:33019"/>
        <dbReference type="ChEBI" id="CHEBI:37565"/>
        <dbReference type="ChEBI" id="CHEBI:58805"/>
        <dbReference type="EC" id="2.7.7.65"/>
    </reaction>
</comment>
<sequence length="415" mass="46999">MRSILVIEDSPMVLKILAHLFRQQREFEPVFCATLAEAELMLETSANLFFAALVDLNLPDAANGESVDLVLRYRLPCIVLSGSYDERRRDDLLTKGVVDYVLKESQYSYEFAFRLLRRLDSNTAVKILIAEDSDATRNYIRHVLTPHRYQLLDACDGNEALRLLQEQPDIDLLVVDHSMPGISGFELVQLLRQKLRRHDLSIIGLSADEKGSLSAKFIKQGADDFLRKPFCPEELNCRVVSTLERRDLMRALTHAAQYDSLTGLRNRRAFQDQARDWFRQAEREGRSLSVAMLDLDHFKRINDEYGHASGDSALVVFAQALARTLPQDLTGRLGGEEFALVSRMPPEQLLQALDLLRRYCHAQTYAPGAPPLSFSAGVFSGLANDLEGFLHEADRRLYQAKREGRGRTCLVLDAD</sequence>
<evidence type="ECO:0000259" key="4">
    <source>
        <dbReference type="PROSITE" id="PS50110"/>
    </source>
</evidence>
<dbReference type="GO" id="GO:0043709">
    <property type="term" value="P:cell adhesion involved in single-species biofilm formation"/>
    <property type="evidence" value="ECO:0007669"/>
    <property type="project" value="TreeGrafter"/>
</dbReference>
<dbReference type="InterPro" id="IPR011006">
    <property type="entry name" value="CheY-like_superfamily"/>
</dbReference>
<gene>
    <name evidence="6" type="ORF">APT59_05615</name>
</gene>
<dbReference type="EC" id="2.7.7.65" evidence="1"/>
<evidence type="ECO:0000259" key="5">
    <source>
        <dbReference type="PROSITE" id="PS50887"/>
    </source>
</evidence>
<dbReference type="AlphaFoldDB" id="A0A0U4WNU9"/>
<dbReference type="PANTHER" id="PTHR45138:SF9">
    <property type="entry name" value="DIGUANYLATE CYCLASE DGCM-RELATED"/>
    <property type="match status" value="1"/>
</dbReference>
<feature type="modified residue" description="4-aspartylphosphate" evidence="3">
    <location>
        <position position="176"/>
    </location>
</feature>
<accession>A0A0U4WNU9</accession>
<reference evidence="6 7" key="1">
    <citation type="submission" date="2016-01" db="EMBL/GenBank/DDBJ databases">
        <title>Annotation of Pseudomonas oryzihabitans USDA-ARS-USMARC-56511.</title>
        <authorList>
            <person name="Harhay G.P."/>
            <person name="Harhay D.M."/>
            <person name="Smith T.P.L."/>
            <person name="Bono J.L."/>
            <person name="Heaton M.P."/>
            <person name="Clawson M.L."/>
            <person name="Chitko-Mckown C.G."/>
            <person name="Capik S.F."/>
            <person name="DeDonder K.D."/>
            <person name="Apley M.D."/>
            <person name="Lubbers B.V."/>
            <person name="White B.J."/>
            <person name="Larson R.L."/>
        </authorList>
    </citation>
    <scope>NUCLEOTIDE SEQUENCE [LARGE SCALE GENOMIC DNA]</scope>
    <source>
        <strain evidence="6 7">USDA-ARS-USMARC-56511</strain>
    </source>
</reference>
<dbReference type="Gene3D" id="3.40.50.2300">
    <property type="match status" value="2"/>
</dbReference>
<dbReference type="RefSeq" id="WP_059313958.1">
    <property type="nucleotide sequence ID" value="NZ_CP013987.1"/>
</dbReference>
<feature type="domain" description="GGDEF" evidence="5">
    <location>
        <begin position="286"/>
        <end position="413"/>
    </location>
</feature>
<dbReference type="PROSITE" id="PS50887">
    <property type="entry name" value="GGDEF"/>
    <property type="match status" value="1"/>
</dbReference>
<dbReference type="InterPro" id="IPR050469">
    <property type="entry name" value="Diguanylate_Cyclase"/>
</dbReference>
<dbReference type="GO" id="GO:1902201">
    <property type="term" value="P:negative regulation of bacterial-type flagellum-dependent cell motility"/>
    <property type="evidence" value="ECO:0007669"/>
    <property type="project" value="TreeGrafter"/>
</dbReference>
<dbReference type="KEGG" id="por:APT59_05615"/>
<dbReference type="GO" id="GO:0052621">
    <property type="term" value="F:diguanylate cyclase activity"/>
    <property type="evidence" value="ECO:0007669"/>
    <property type="project" value="UniProtKB-EC"/>
</dbReference>
<dbReference type="SUPFAM" id="SSF55073">
    <property type="entry name" value="Nucleotide cyclase"/>
    <property type="match status" value="1"/>
</dbReference>
<dbReference type="SMART" id="SM00267">
    <property type="entry name" value="GGDEF"/>
    <property type="match status" value="1"/>
</dbReference>
<feature type="domain" description="Response regulatory" evidence="4">
    <location>
        <begin position="3"/>
        <end position="118"/>
    </location>
</feature>
<keyword evidence="3" id="KW-0597">Phosphoprotein</keyword>
<evidence type="ECO:0000313" key="6">
    <source>
        <dbReference type="EMBL" id="ALZ83709.1"/>
    </source>
</evidence>
<evidence type="ECO:0000256" key="3">
    <source>
        <dbReference type="PROSITE-ProRule" id="PRU00169"/>
    </source>
</evidence>
<dbReference type="Proteomes" id="UP000064137">
    <property type="component" value="Chromosome"/>
</dbReference>
<dbReference type="Pfam" id="PF00072">
    <property type="entry name" value="Response_reg"/>
    <property type="match status" value="1"/>
</dbReference>
<evidence type="ECO:0000313" key="7">
    <source>
        <dbReference type="Proteomes" id="UP000064137"/>
    </source>
</evidence>
<organism evidence="6 7">
    <name type="scientific">Pseudomonas oryzihabitans</name>
    <dbReference type="NCBI Taxonomy" id="47885"/>
    <lineage>
        <taxon>Bacteria</taxon>
        <taxon>Pseudomonadati</taxon>
        <taxon>Pseudomonadota</taxon>
        <taxon>Gammaproteobacteria</taxon>
        <taxon>Pseudomonadales</taxon>
        <taxon>Pseudomonadaceae</taxon>
        <taxon>Pseudomonas</taxon>
    </lineage>
</organism>
<dbReference type="SMART" id="SM00448">
    <property type="entry name" value="REC"/>
    <property type="match status" value="2"/>
</dbReference>
<dbReference type="InterPro" id="IPR000160">
    <property type="entry name" value="GGDEF_dom"/>
</dbReference>
<dbReference type="PANTHER" id="PTHR45138">
    <property type="entry name" value="REGULATORY COMPONENTS OF SENSORY TRANSDUCTION SYSTEM"/>
    <property type="match status" value="1"/>
</dbReference>
<name>A0A0U4WNU9_9PSED</name>
<dbReference type="EMBL" id="CP013987">
    <property type="protein sequence ID" value="ALZ83709.1"/>
    <property type="molecule type" value="Genomic_DNA"/>
</dbReference>
<dbReference type="PROSITE" id="PS50110">
    <property type="entry name" value="RESPONSE_REGULATORY"/>
    <property type="match status" value="2"/>
</dbReference>
<dbReference type="Gene3D" id="3.30.70.270">
    <property type="match status" value="1"/>
</dbReference>
<evidence type="ECO:0000256" key="2">
    <source>
        <dbReference type="ARBA" id="ARBA00034247"/>
    </source>
</evidence>
<feature type="modified residue" description="4-aspartylphosphate" evidence="3">
    <location>
        <position position="55"/>
    </location>
</feature>
<feature type="domain" description="Response regulatory" evidence="4">
    <location>
        <begin position="126"/>
        <end position="243"/>
    </location>
</feature>
<dbReference type="InterPro" id="IPR001789">
    <property type="entry name" value="Sig_transdc_resp-reg_receiver"/>
</dbReference>
<dbReference type="GO" id="GO:0000160">
    <property type="term" value="P:phosphorelay signal transduction system"/>
    <property type="evidence" value="ECO:0007669"/>
    <property type="project" value="InterPro"/>
</dbReference>
<dbReference type="SUPFAM" id="SSF52172">
    <property type="entry name" value="CheY-like"/>
    <property type="match status" value="2"/>
</dbReference>
<dbReference type="GO" id="GO:0005886">
    <property type="term" value="C:plasma membrane"/>
    <property type="evidence" value="ECO:0007669"/>
    <property type="project" value="TreeGrafter"/>
</dbReference>
<dbReference type="InterPro" id="IPR043128">
    <property type="entry name" value="Rev_trsase/Diguanyl_cyclase"/>
</dbReference>
<proteinExistence type="predicted"/>